<dbReference type="Proteomes" id="UP000321726">
    <property type="component" value="Unassembled WGS sequence"/>
</dbReference>
<reference evidence="2 5" key="2">
    <citation type="submission" date="2019-07" db="EMBL/GenBank/DDBJ databases">
        <title>Whole genome shotgun sequence of Halomonas cupida NBRC 102219.</title>
        <authorList>
            <person name="Hosoyama A."/>
            <person name="Uohara A."/>
            <person name="Ohji S."/>
            <person name="Ichikawa N."/>
        </authorList>
    </citation>
    <scope>NUCLEOTIDE SEQUENCE [LARGE SCALE GENOMIC DNA]</scope>
    <source>
        <strain evidence="2 5">NBRC 102219</strain>
    </source>
</reference>
<protein>
    <submittedName>
        <fullName evidence="2">CDP-6-deoxy-delta-3,4-glucoseen reductase</fullName>
    </submittedName>
    <submittedName>
        <fullName evidence="3">Protein ImuA</fullName>
    </submittedName>
</protein>
<name>A0A1M7I651_9GAMM</name>
<dbReference type="Pfam" id="PF03846">
    <property type="entry name" value="SulA"/>
    <property type="match status" value="1"/>
</dbReference>
<dbReference type="PIRSF" id="PIRSF037290">
    <property type="entry name" value="UCP037290"/>
    <property type="match status" value="1"/>
</dbReference>
<dbReference type="EMBL" id="BJXU01000072">
    <property type="protein sequence ID" value="GEN24037.1"/>
    <property type="molecule type" value="Genomic_DNA"/>
</dbReference>
<dbReference type="GO" id="GO:0051782">
    <property type="term" value="P:negative regulation of cell division"/>
    <property type="evidence" value="ECO:0007669"/>
    <property type="project" value="InterPro"/>
</dbReference>
<accession>A0A1M7I651</accession>
<dbReference type="SUPFAM" id="SSF52540">
    <property type="entry name" value="P-loop containing nucleoside triphosphate hydrolases"/>
    <property type="match status" value="1"/>
</dbReference>
<evidence type="ECO:0000256" key="1">
    <source>
        <dbReference type="SAM" id="MobiDB-lite"/>
    </source>
</evidence>
<evidence type="ECO:0000313" key="2">
    <source>
        <dbReference type="EMBL" id="GEN24037.1"/>
    </source>
</evidence>
<dbReference type="EMBL" id="FRCA01000007">
    <property type="protein sequence ID" value="SHM36118.1"/>
    <property type="molecule type" value="Genomic_DNA"/>
</dbReference>
<organism evidence="3 4">
    <name type="scientific">Halomonas cupida</name>
    <dbReference type="NCBI Taxonomy" id="44933"/>
    <lineage>
        <taxon>Bacteria</taxon>
        <taxon>Pseudomonadati</taxon>
        <taxon>Pseudomonadota</taxon>
        <taxon>Gammaproteobacteria</taxon>
        <taxon>Oceanospirillales</taxon>
        <taxon>Halomonadaceae</taxon>
        <taxon>Halomonas</taxon>
    </lineage>
</organism>
<dbReference type="InterPro" id="IPR017166">
    <property type="entry name" value="UCP037290"/>
</dbReference>
<evidence type="ECO:0000313" key="4">
    <source>
        <dbReference type="Proteomes" id="UP000184123"/>
    </source>
</evidence>
<evidence type="ECO:0000313" key="3">
    <source>
        <dbReference type="EMBL" id="SHM36118.1"/>
    </source>
</evidence>
<gene>
    <name evidence="2" type="ORF">HCU01_19860</name>
    <name evidence="3" type="ORF">SAMN05660971_02824</name>
</gene>
<reference evidence="3 4" key="1">
    <citation type="submission" date="2016-11" db="EMBL/GenBank/DDBJ databases">
        <authorList>
            <person name="Jaros S."/>
            <person name="Januszkiewicz K."/>
            <person name="Wedrychowicz H."/>
        </authorList>
    </citation>
    <scope>NUCLEOTIDE SEQUENCE [LARGE SCALE GENOMIC DNA]</scope>
    <source>
        <strain evidence="3 4">DSM 4740</strain>
    </source>
</reference>
<dbReference type="GO" id="GO:0009432">
    <property type="term" value="P:SOS response"/>
    <property type="evidence" value="ECO:0007669"/>
    <property type="project" value="InterPro"/>
</dbReference>
<feature type="region of interest" description="Disordered" evidence="1">
    <location>
        <begin position="207"/>
        <end position="238"/>
    </location>
</feature>
<dbReference type="InterPro" id="IPR004596">
    <property type="entry name" value="Cell_div_suppressor_SulA"/>
</dbReference>
<dbReference type="AlphaFoldDB" id="A0A1M7I651"/>
<keyword evidence="5" id="KW-1185">Reference proteome</keyword>
<dbReference type="NCBIfam" id="NF033429">
    <property type="entry name" value="ImuA_translesion"/>
    <property type="match status" value="1"/>
</dbReference>
<dbReference type="RefSeq" id="WP_234987008.1">
    <property type="nucleotide sequence ID" value="NZ_BJXU01000072.1"/>
</dbReference>
<evidence type="ECO:0000313" key="5">
    <source>
        <dbReference type="Proteomes" id="UP000321726"/>
    </source>
</evidence>
<dbReference type="Proteomes" id="UP000184123">
    <property type="component" value="Unassembled WGS sequence"/>
</dbReference>
<proteinExistence type="predicted"/>
<dbReference type="InterPro" id="IPR027417">
    <property type="entry name" value="P-loop_NTPase"/>
</dbReference>
<sequence>MGLEQLINRGDVWRGPGMLRSSASASRSTGHLQLDRMLPGGWPRAELIELLYDQPGIGELQLLLPLLCAAEAPGWLMWVDPPLLPCASTLHAQGLPLERMLVVHTRTTKERLWTMEQALKSGCCTVVLGWLPTVDTTALRRLQLAVAEGGNWGLVMRPRASRQHSSPAPWRLLLEPEEDARALSVTLFKRKGGWALPRCRMPLSQRSWREVQPEPSVNSVPQARLRGEPELRLVGGGA</sequence>
<dbReference type="InterPro" id="IPR047610">
    <property type="entry name" value="ImuA_translesion"/>
</dbReference>
<dbReference type="Gene3D" id="3.40.50.300">
    <property type="entry name" value="P-loop containing nucleotide triphosphate hydrolases"/>
    <property type="match status" value="1"/>
</dbReference>
<dbReference type="STRING" id="44933.SAMN05660971_02824"/>